<proteinExistence type="predicted"/>
<protein>
    <recommendedName>
        <fullName evidence="2">AAA+ ATPase domain-containing protein</fullName>
    </recommendedName>
</protein>
<dbReference type="HOGENOM" id="CLU_003721_0_0_1"/>
<dbReference type="GO" id="GO:0016887">
    <property type="term" value="F:ATP hydrolysis activity"/>
    <property type="evidence" value="ECO:0007669"/>
    <property type="project" value="InterPro"/>
</dbReference>
<dbReference type="GO" id="GO:0003677">
    <property type="term" value="F:DNA binding"/>
    <property type="evidence" value="ECO:0007669"/>
    <property type="project" value="TreeGrafter"/>
</dbReference>
<dbReference type="SMART" id="SM00382">
    <property type="entry name" value="AAA"/>
    <property type="match status" value="1"/>
</dbReference>
<sequence length="1205" mass="134710">MAAVAVERAMNLDDAQSHLHPFFSRSRDDAGSSSPAAHREPNELLGSIENEAETYDAPKKRPKRSKKHETIGQRTILQGFGIKINVAEDSPVVESGPKEEQLADLESDPNQERRKRQKTISPNVQSPDHLTQDKLANSRPTLREGLDGPDWHEGVPLEDEQTATVEDSGMSNLQIHSSDDGEAQASTQRVDGGVETPKTHMVGDPKPGRIMHLKGGKLVSPKANRPKLPAVPQKRGKKSMITEPASLVVKLNYMKFKSNSLDLGQRIQNILDGKDTYRGSTYGSLPTAQHSTALSLLRPTHPFFTVQAMKKVKPDCLAKRNEQTIDFTASSTRKASATTPGKIRAARDAFRVPTSLPFPRTAVMASERKEFKFFGQHPAWPTCDNVHVRGLHSVTPIRKKDICSAGFIPKLKKQKAGVASSCTVDSVLRTLPHIMTSDSVLRVPQRVITTGAELQNLVAERLSKTPIGISRVLDLHPALTSIYSCIETNLSAFDKFECETQAWTQKYAPRSASEVLQTGNEVFILKDWLERSTISAVQTSSKQSTNSSNASVSKHRKKKKRKIEDEFIVGSDEEVDELNELMPISDRSRQDANSQSYVLGGDKYKHAKLGSCVLLSGPHGSGKTAAVYAVAKELGFEVFEINSAIRRSGKDVLDKIGDMTENHLVQQVSKALDEDKSTITNEKLEAIKIEQPNVPDPQQKSMASFFKRASSATKPTQIVSKVLPTCIPELKDESGRRRRQKQSLILLEEVDVLFEEDKQFWLTVLTLTTHSKRPIVMTCNDERYVPMESLDLHAVLRFVPAPVDLAVDHLLLLAAAEGHILERTSVESLYNTSGHDLRHSIMELNFWCQMAVGDRTRGFQWMLDRYPPGIDIDEKGRRLRTASKNTFDRGMNIVSRDLVLENDSTIIEEFLWCHAWDDWQIDVAEIYTDIAKHCGPKTDADHTRRGIYSLDDFVSYADQMSASDVAFGFCMRKPNKERLDSTLPPVGEKVVASYALGWHFTRNVLNAEPAVDYTGLDKKMAIASEWRAQRMLASWNSEHQRTFRASADIINAVETRISSLPPLKLTRKDFSLAFDPLAYDPDDPAPSSGGAFLASSFDREFSIITTDLAPYIRMIAREYQSRGEDRLRMGNLLSVGGKKRQTRSAFSALDGGRRSERRGRYFELFGRMGLDMRHIFRTAGEQWAMRTKNNIESDRIVEDVKGLSS</sequence>
<dbReference type="Pfam" id="PF00004">
    <property type="entry name" value="AAA"/>
    <property type="match status" value="1"/>
</dbReference>
<keyword evidence="4" id="KW-1185">Reference proteome</keyword>
<evidence type="ECO:0000313" key="3">
    <source>
        <dbReference type="EMBL" id="KIV99484.1"/>
    </source>
</evidence>
<dbReference type="InParanoid" id="A0A0D1ZZN0"/>
<feature type="compositionally biased region" description="Basic and acidic residues" evidence="1">
    <location>
        <begin position="197"/>
        <end position="207"/>
    </location>
</feature>
<dbReference type="Gene3D" id="3.40.50.300">
    <property type="entry name" value="P-loop containing nucleotide triphosphate hydrolases"/>
    <property type="match status" value="1"/>
</dbReference>
<dbReference type="STRING" id="253628.A0A0D1ZZN0"/>
<gene>
    <name evidence="3" type="ORF">PV09_08904</name>
</gene>
<organism evidence="3 4">
    <name type="scientific">Verruconis gallopava</name>
    <dbReference type="NCBI Taxonomy" id="253628"/>
    <lineage>
        <taxon>Eukaryota</taxon>
        <taxon>Fungi</taxon>
        <taxon>Dikarya</taxon>
        <taxon>Ascomycota</taxon>
        <taxon>Pezizomycotina</taxon>
        <taxon>Dothideomycetes</taxon>
        <taxon>Pleosporomycetidae</taxon>
        <taxon>Venturiales</taxon>
        <taxon>Sympoventuriaceae</taxon>
        <taxon>Verruconis</taxon>
    </lineage>
</organism>
<dbReference type="RefSeq" id="XP_016209354.1">
    <property type="nucleotide sequence ID" value="XM_016362879.1"/>
</dbReference>
<dbReference type="AlphaFoldDB" id="A0A0D1ZZN0"/>
<dbReference type="VEuPathDB" id="FungiDB:PV09_08904"/>
<evidence type="ECO:0000259" key="2">
    <source>
        <dbReference type="SMART" id="SM00382"/>
    </source>
</evidence>
<dbReference type="OrthoDB" id="9996895at2759"/>
<dbReference type="PANTHER" id="PTHR23389">
    <property type="entry name" value="CHROMOSOME TRANSMISSION FIDELITY FACTOR 18"/>
    <property type="match status" value="1"/>
</dbReference>
<feature type="region of interest" description="Disordered" evidence="1">
    <location>
        <begin position="1"/>
        <end position="155"/>
    </location>
</feature>
<dbReference type="InterPro" id="IPR003593">
    <property type="entry name" value="AAA+_ATPase"/>
</dbReference>
<dbReference type="GO" id="GO:0005634">
    <property type="term" value="C:nucleus"/>
    <property type="evidence" value="ECO:0007669"/>
    <property type="project" value="TreeGrafter"/>
</dbReference>
<dbReference type="GeneID" id="27316877"/>
<accession>A0A0D1ZZN0</accession>
<dbReference type="InterPro" id="IPR003959">
    <property type="entry name" value="ATPase_AAA_core"/>
</dbReference>
<dbReference type="CDD" id="cd00009">
    <property type="entry name" value="AAA"/>
    <property type="match status" value="1"/>
</dbReference>
<feature type="region of interest" description="Disordered" evidence="1">
    <location>
        <begin position="173"/>
        <end position="210"/>
    </location>
</feature>
<reference evidence="3 4" key="1">
    <citation type="submission" date="2015-01" db="EMBL/GenBank/DDBJ databases">
        <title>The Genome Sequence of Ochroconis gallopava CBS43764.</title>
        <authorList>
            <consortium name="The Broad Institute Genomics Platform"/>
            <person name="Cuomo C."/>
            <person name="de Hoog S."/>
            <person name="Gorbushina A."/>
            <person name="Stielow B."/>
            <person name="Teixiera M."/>
            <person name="Abouelleil A."/>
            <person name="Chapman S.B."/>
            <person name="Priest M."/>
            <person name="Young S.K."/>
            <person name="Wortman J."/>
            <person name="Nusbaum C."/>
            <person name="Birren B."/>
        </authorList>
    </citation>
    <scope>NUCLEOTIDE SEQUENCE [LARGE SCALE GENOMIC DNA]</scope>
    <source>
        <strain evidence="3 4">CBS 43764</strain>
    </source>
</reference>
<dbReference type="SUPFAM" id="SSF52540">
    <property type="entry name" value="P-loop containing nucleoside triphosphate hydrolases"/>
    <property type="match status" value="1"/>
</dbReference>
<dbReference type="InterPro" id="IPR027417">
    <property type="entry name" value="P-loop_NTPase"/>
</dbReference>
<evidence type="ECO:0000313" key="4">
    <source>
        <dbReference type="Proteomes" id="UP000053259"/>
    </source>
</evidence>
<feature type="compositionally biased region" description="Basic and acidic residues" evidence="1">
    <location>
        <begin position="141"/>
        <end position="155"/>
    </location>
</feature>
<dbReference type="PANTHER" id="PTHR23389:SF21">
    <property type="entry name" value="ATPASE FAMILY AAA DOMAIN-CONTAINING PROTEIN 5"/>
    <property type="match status" value="1"/>
</dbReference>
<evidence type="ECO:0000256" key="1">
    <source>
        <dbReference type="SAM" id="MobiDB-lite"/>
    </source>
</evidence>
<name>A0A0D1ZZN0_9PEZI</name>
<feature type="domain" description="AAA+ ATPase" evidence="2">
    <location>
        <begin position="609"/>
        <end position="805"/>
    </location>
</feature>
<dbReference type="Proteomes" id="UP000053259">
    <property type="component" value="Unassembled WGS sequence"/>
</dbReference>
<dbReference type="EMBL" id="KN847577">
    <property type="protein sequence ID" value="KIV99484.1"/>
    <property type="molecule type" value="Genomic_DNA"/>
</dbReference>
<feature type="compositionally biased region" description="Polar residues" evidence="1">
    <location>
        <begin position="119"/>
        <end position="140"/>
    </location>
</feature>
<dbReference type="GO" id="GO:0005524">
    <property type="term" value="F:ATP binding"/>
    <property type="evidence" value="ECO:0007669"/>
    <property type="project" value="InterPro"/>
</dbReference>